<sequence length="138" mass="14891">MAIPVYLWLTDDAGNLVKGSVDIVSSKGFYLNGTYQFSAKYSGKPGYKDNSANECIKGKGPIPRGRYTIGDPFYHPKTRAWTMRLTPSTSNSMCGRDGFMIHGDSSKHPGEASEGCIIVDLPGRKAIAASGDHSLTVE</sequence>
<dbReference type="AlphaFoldDB" id="A0A2N5E490"/>
<gene>
    <name evidence="2" type="ORF">CYR32_10430</name>
</gene>
<dbReference type="OrthoDB" id="7569468at2"/>
<dbReference type="InterPro" id="IPR021225">
    <property type="entry name" value="Tlde1_dom"/>
</dbReference>
<organism evidence="2 3">
    <name type="scientific">Chimaeribacter coloradensis</name>
    <dbReference type="NCBI Taxonomy" id="2060068"/>
    <lineage>
        <taxon>Bacteria</taxon>
        <taxon>Pseudomonadati</taxon>
        <taxon>Pseudomonadota</taxon>
        <taxon>Gammaproteobacteria</taxon>
        <taxon>Enterobacterales</taxon>
        <taxon>Yersiniaceae</taxon>
        <taxon>Chimaeribacter</taxon>
    </lineage>
</organism>
<evidence type="ECO:0000313" key="3">
    <source>
        <dbReference type="Proteomes" id="UP000234503"/>
    </source>
</evidence>
<accession>A0A2N5E490</accession>
<evidence type="ECO:0000313" key="2">
    <source>
        <dbReference type="EMBL" id="PLR35646.1"/>
    </source>
</evidence>
<proteinExistence type="predicted"/>
<dbReference type="Proteomes" id="UP000234503">
    <property type="component" value="Unassembled WGS sequence"/>
</dbReference>
<evidence type="ECO:0000259" key="1">
    <source>
        <dbReference type="Pfam" id="PF10908"/>
    </source>
</evidence>
<dbReference type="Pfam" id="PF10908">
    <property type="entry name" value="Tlde1_dom"/>
    <property type="match status" value="1"/>
</dbReference>
<keyword evidence="3" id="KW-1185">Reference proteome</keyword>
<dbReference type="RefSeq" id="WP_101824381.1">
    <property type="nucleotide sequence ID" value="NZ_PJZH01000008.1"/>
</dbReference>
<name>A0A2N5E490_9GAMM</name>
<feature type="domain" description="Tlde1" evidence="1">
    <location>
        <begin position="40"/>
        <end position="122"/>
    </location>
</feature>
<reference evidence="2 3" key="1">
    <citation type="submission" date="2017-12" db="EMBL/GenBank/DDBJ databases">
        <title>Characterization of six clinical isolates of Enterochimera gen. nov., a novel genus of the Yersiniaciae family and the three species Enterochimera arupensis sp. nov., Enterochimera coloradensis sp. nov, and Enterochimera californica sp. nov.</title>
        <authorList>
            <person name="Rossi A."/>
            <person name="Fisher M."/>
        </authorList>
    </citation>
    <scope>NUCLEOTIDE SEQUENCE [LARGE SCALE GENOMIC DNA]</scope>
    <source>
        <strain evidence="3">2016-Iso4</strain>
    </source>
</reference>
<comment type="caution">
    <text evidence="2">The sequence shown here is derived from an EMBL/GenBank/DDBJ whole genome shotgun (WGS) entry which is preliminary data.</text>
</comment>
<dbReference type="EMBL" id="PJZH01000008">
    <property type="protein sequence ID" value="PLR35646.1"/>
    <property type="molecule type" value="Genomic_DNA"/>
</dbReference>
<protein>
    <submittedName>
        <fullName evidence="2">DUF2778 domain-containing protein</fullName>
    </submittedName>
</protein>